<dbReference type="RefSeq" id="WP_390211042.1">
    <property type="nucleotide sequence ID" value="NZ_JBHTAH010000015.1"/>
</dbReference>
<dbReference type="EMBL" id="JBHTAH010000015">
    <property type="protein sequence ID" value="MFC7070877.1"/>
    <property type="molecule type" value="Genomic_DNA"/>
</dbReference>
<dbReference type="NCBIfam" id="TIGR03662">
    <property type="entry name" value="Chlor_Arch_YYY"/>
    <property type="match status" value="1"/>
</dbReference>
<keyword evidence="2" id="KW-0472">Membrane</keyword>
<feature type="transmembrane region" description="Helical" evidence="2">
    <location>
        <begin position="192"/>
        <end position="213"/>
    </location>
</feature>
<dbReference type="PANTHER" id="PTHR10790:SF51">
    <property type="entry name" value="TETRATRICOPEPTIDE REPEAT PROTEIN"/>
    <property type="match status" value="1"/>
</dbReference>
<feature type="transmembrane region" description="Helical" evidence="2">
    <location>
        <begin position="422"/>
        <end position="447"/>
    </location>
</feature>
<feature type="compositionally biased region" description="Low complexity" evidence="1">
    <location>
        <begin position="395"/>
        <end position="409"/>
    </location>
</feature>
<gene>
    <name evidence="3" type="ORF">ACFQL9_14605</name>
</gene>
<feature type="transmembrane region" description="Helical" evidence="2">
    <location>
        <begin position="331"/>
        <end position="352"/>
    </location>
</feature>
<comment type="caution">
    <text evidence="3">The sequence shown here is derived from an EMBL/GenBank/DDBJ whole genome shotgun (WGS) entry which is preliminary data.</text>
</comment>
<feature type="transmembrane region" description="Helical" evidence="2">
    <location>
        <begin position="569"/>
        <end position="592"/>
    </location>
</feature>
<feature type="transmembrane region" description="Helical" evidence="2">
    <location>
        <begin position="6"/>
        <end position="28"/>
    </location>
</feature>
<evidence type="ECO:0000313" key="3">
    <source>
        <dbReference type="EMBL" id="MFC7070877.1"/>
    </source>
</evidence>
<keyword evidence="4" id="KW-1185">Reference proteome</keyword>
<feature type="transmembrane region" description="Helical" evidence="2">
    <location>
        <begin position="61"/>
        <end position="80"/>
    </location>
</feature>
<dbReference type="PANTHER" id="PTHR10790">
    <property type="entry name" value="TPR-DOMAIN CONTAINING PROTEIN"/>
    <property type="match status" value="1"/>
</dbReference>
<feature type="transmembrane region" description="Helical" evidence="2">
    <location>
        <begin position="612"/>
        <end position="633"/>
    </location>
</feature>
<keyword evidence="2" id="KW-0812">Transmembrane</keyword>
<feature type="transmembrane region" description="Helical" evidence="2">
    <location>
        <begin position="298"/>
        <end position="319"/>
    </location>
</feature>
<keyword evidence="2" id="KW-1133">Transmembrane helix</keyword>
<evidence type="ECO:0000256" key="1">
    <source>
        <dbReference type="SAM" id="MobiDB-lite"/>
    </source>
</evidence>
<organism evidence="3 4">
    <name type="scientific">Halobaculum lipolyticum</name>
    <dbReference type="NCBI Taxonomy" id="3032001"/>
    <lineage>
        <taxon>Archaea</taxon>
        <taxon>Methanobacteriati</taxon>
        <taxon>Methanobacteriota</taxon>
        <taxon>Stenosarchaea group</taxon>
        <taxon>Halobacteria</taxon>
        <taxon>Halobacteriales</taxon>
        <taxon>Haloferacaceae</taxon>
        <taxon>Halobaculum</taxon>
    </lineage>
</organism>
<dbReference type="AlphaFoldDB" id="A0ABD5WC91"/>
<protein>
    <submittedName>
        <fullName evidence="3">DUF2298 domain-containing protein</fullName>
    </submittedName>
</protein>
<feature type="transmembrane region" description="Helical" evidence="2">
    <location>
        <begin position="35"/>
        <end position="55"/>
    </location>
</feature>
<proteinExistence type="predicted"/>
<name>A0ABD5WC91_9EURY</name>
<evidence type="ECO:0000256" key="2">
    <source>
        <dbReference type="SAM" id="Phobius"/>
    </source>
</evidence>
<sequence>MEYGLVVRWLVVLLALGAVGVPLAARLFPRSATRGVGFALPVSALTVAVVAFWVGRVTFGPLALAVALLVCLALAGLALVDRDALRDGDLAVDDDAVAALPDRTVAAETAAVFAVGFLFVVGIRAFDPGVDPAAGEKFLDYGILKSLLRATALPPEDMWFAGEGVRYYYGGHLLAALWAMLTATPARFAYNLSLAGVFGMLVAAVYDLAGSVAASRDRSRRTAGVLAAVLVGVAANLHAAGWVLLRTLPPGPRETVAGLVGLDAREVVTQGFSYWTASRVIDGTINEFPLFAWLNGDLHAHMTMTPFLLLGAALAFALYRTPETEPRRRRLLLFGAVPLVGGFQAVLDTWSFPSVFGLAWLAVAAAPAAPRTLLPAALATRVDALVDRLDGRSPTGTGATTDGGATAASGGRRLADELARPVVAAAVDAAAALLAVVVASPFLLGAVTGGGSERTLSVLPVEMRSSLGGLVLVHGAFLATFVAGLLGAVGRERPLSVLAGLLGLTLAGVAVGLPALGPFGFLLVAGWVALRTDRAGFETVLIVGGAGLVLLVEVVFLNEQAGPGRMNTVFKTYAQVWPLWAAAAGVVLAGLLRAVPRPDASVLWPDAGTRDVLASVFVAGLLVSTGMYAAFALPAHVDEGYPEEPTLDGTDFVAVYHPGEERAIDWLDAREGQPAILSAPATGVYPGADDRYGHSPTMYRWDASPAASLTGLPTVAGWQHEVGYRGPEAYYARVRAVDDAYTSEAAAVEAFREYDVRYVWVGPAERGRYEQFGMIEFASIPGVEPVDDASTQTVTVYRVTESALPSAASLRDAGDGEN</sequence>
<feature type="transmembrane region" description="Helical" evidence="2">
    <location>
        <begin position="535"/>
        <end position="557"/>
    </location>
</feature>
<feature type="transmembrane region" description="Helical" evidence="2">
    <location>
        <begin position="501"/>
        <end position="529"/>
    </location>
</feature>
<dbReference type="Pfam" id="PF10060">
    <property type="entry name" value="DUF2298"/>
    <property type="match status" value="1"/>
</dbReference>
<dbReference type="InterPro" id="IPR018746">
    <property type="entry name" value="DUF2298"/>
</dbReference>
<reference evidence="3 4" key="1">
    <citation type="journal article" date="2019" name="Int. J. Syst. Evol. Microbiol.">
        <title>The Global Catalogue of Microorganisms (GCM) 10K type strain sequencing project: providing services to taxonomists for standard genome sequencing and annotation.</title>
        <authorList>
            <consortium name="The Broad Institute Genomics Platform"/>
            <consortium name="The Broad Institute Genome Sequencing Center for Infectious Disease"/>
            <person name="Wu L."/>
            <person name="Ma J."/>
        </authorList>
    </citation>
    <scope>NUCLEOTIDE SEQUENCE [LARGE SCALE GENOMIC DNA]</scope>
    <source>
        <strain evidence="3 4">DT31</strain>
    </source>
</reference>
<dbReference type="Proteomes" id="UP001596461">
    <property type="component" value="Unassembled WGS sequence"/>
</dbReference>
<feature type="transmembrane region" description="Helical" evidence="2">
    <location>
        <begin position="467"/>
        <end position="489"/>
    </location>
</feature>
<feature type="transmembrane region" description="Helical" evidence="2">
    <location>
        <begin position="225"/>
        <end position="245"/>
    </location>
</feature>
<feature type="region of interest" description="Disordered" evidence="1">
    <location>
        <begin position="390"/>
        <end position="409"/>
    </location>
</feature>
<evidence type="ECO:0000313" key="4">
    <source>
        <dbReference type="Proteomes" id="UP001596461"/>
    </source>
</evidence>
<accession>A0ABD5WC91</accession>